<reference evidence="4 5" key="1">
    <citation type="journal article" date="2016" name="Nat. Commun.">
        <title>Thousands of microbial genomes shed light on interconnected biogeochemical processes in an aquifer system.</title>
        <authorList>
            <person name="Anantharaman K."/>
            <person name="Brown C.T."/>
            <person name="Hug L.A."/>
            <person name="Sharon I."/>
            <person name="Castelle C.J."/>
            <person name="Probst A.J."/>
            <person name="Thomas B.C."/>
            <person name="Singh A."/>
            <person name="Wilkins M.J."/>
            <person name="Karaoz U."/>
            <person name="Brodie E.L."/>
            <person name="Williams K.H."/>
            <person name="Hubbard S.S."/>
            <person name="Banfield J.F."/>
        </authorList>
    </citation>
    <scope>NUCLEOTIDE SEQUENCE [LARGE SCALE GENOMIC DNA]</scope>
</reference>
<feature type="region of interest" description="Disordered" evidence="1">
    <location>
        <begin position="192"/>
        <end position="212"/>
    </location>
</feature>
<evidence type="ECO:0000256" key="2">
    <source>
        <dbReference type="SAM" id="Phobius"/>
    </source>
</evidence>
<dbReference type="Pfam" id="PF03703">
    <property type="entry name" value="bPH_2"/>
    <property type="match status" value="1"/>
</dbReference>
<name>A0A1G2IX13_9BACT</name>
<keyword evidence="2" id="KW-1133">Transmembrane helix</keyword>
<feature type="domain" description="YdbS-like PH" evidence="3">
    <location>
        <begin position="91"/>
        <end position="149"/>
    </location>
</feature>
<feature type="transmembrane region" description="Helical" evidence="2">
    <location>
        <begin position="33"/>
        <end position="55"/>
    </location>
</feature>
<comment type="caution">
    <text evidence="4">The sequence shown here is derived from an EMBL/GenBank/DDBJ whole genome shotgun (WGS) entry which is preliminary data.</text>
</comment>
<dbReference type="Proteomes" id="UP000178650">
    <property type="component" value="Unassembled WGS sequence"/>
</dbReference>
<feature type="transmembrane region" description="Helical" evidence="2">
    <location>
        <begin position="61"/>
        <end position="90"/>
    </location>
</feature>
<dbReference type="STRING" id="1802223.A2358_04050"/>
<organism evidence="4 5">
    <name type="scientific">Candidatus Staskawiczbacteria bacterium RIFOXYB1_FULL_37_44</name>
    <dbReference type="NCBI Taxonomy" id="1802223"/>
    <lineage>
        <taxon>Bacteria</taxon>
        <taxon>Candidatus Staskawicziibacteriota</taxon>
    </lineage>
</organism>
<protein>
    <recommendedName>
        <fullName evidence="3">YdbS-like PH domain-containing protein</fullName>
    </recommendedName>
</protein>
<keyword evidence="2" id="KW-0472">Membrane</keyword>
<accession>A0A1G2IX13</accession>
<evidence type="ECO:0000313" key="4">
    <source>
        <dbReference type="EMBL" id="OGZ79127.1"/>
    </source>
</evidence>
<dbReference type="InterPro" id="IPR005182">
    <property type="entry name" value="YdbS-like_PH"/>
</dbReference>
<evidence type="ECO:0000256" key="1">
    <source>
        <dbReference type="SAM" id="MobiDB-lite"/>
    </source>
</evidence>
<dbReference type="EMBL" id="MHPJ01000009">
    <property type="protein sequence ID" value="OGZ79127.1"/>
    <property type="molecule type" value="Genomic_DNA"/>
</dbReference>
<evidence type="ECO:0000259" key="3">
    <source>
        <dbReference type="Pfam" id="PF03703"/>
    </source>
</evidence>
<proteinExistence type="predicted"/>
<gene>
    <name evidence="4" type="ORF">A2358_04050</name>
</gene>
<keyword evidence="2" id="KW-0812">Transmembrane</keyword>
<dbReference type="AlphaFoldDB" id="A0A1G2IX13"/>
<evidence type="ECO:0000313" key="5">
    <source>
        <dbReference type="Proteomes" id="UP000178650"/>
    </source>
</evidence>
<sequence>MKELNKVLNENEKIFWEGAPSFWPFLFGRSFPLVIFGFFWMMFLIPFIAMAIYDILFGSHIIGFGILLLPHFWVGIFLLFGPAVYSILVFKHTHYAITDKRVIIQKGWIGRDFEIVDFDQITNAEVNVGLFDKIFGKGDTGSILISTAGTFTQTRRGLSSKPYTMYNITNPYDAFKFLKKVSHDVKTDIEYPNKLRPEENPGYGTNYDPSKK</sequence>